<name>W4VC81_9FIRM</name>
<accession>W4VC81</accession>
<evidence type="ECO:0000313" key="2">
    <source>
        <dbReference type="Proteomes" id="UP000019109"/>
    </source>
</evidence>
<proteinExistence type="predicted"/>
<dbReference type="Proteomes" id="UP000019109">
    <property type="component" value="Unassembled WGS sequence"/>
</dbReference>
<organism evidence="1 2">
    <name type="scientific">Acetivibrio straminisolvens JCM 21531</name>
    <dbReference type="NCBI Taxonomy" id="1294263"/>
    <lineage>
        <taxon>Bacteria</taxon>
        <taxon>Bacillati</taxon>
        <taxon>Bacillota</taxon>
        <taxon>Clostridia</taxon>
        <taxon>Eubacteriales</taxon>
        <taxon>Oscillospiraceae</taxon>
        <taxon>Acetivibrio</taxon>
    </lineage>
</organism>
<protein>
    <submittedName>
        <fullName evidence="1">Uncharacterized protein</fullName>
    </submittedName>
</protein>
<dbReference type="OrthoDB" id="2085564at2"/>
<reference evidence="1" key="1">
    <citation type="journal article" date="2014" name="Genome Announc.">
        <title>Draft Genome Sequence of Clostridium straminisolvens Strain JCM 21531T, Isolated from a Cellulose-Degrading Bacterial Community.</title>
        <authorList>
            <person name="Yuki M."/>
            <person name="Oshima K."/>
            <person name="Suda W."/>
            <person name="Sakamoto M."/>
            <person name="Kitamura K."/>
            <person name="Iida T."/>
            <person name="Hattori M."/>
            <person name="Ohkuma M."/>
        </authorList>
    </citation>
    <scope>NUCLEOTIDE SEQUENCE [LARGE SCALE GENOMIC DNA]</scope>
    <source>
        <strain evidence="1">JCM 21531</strain>
    </source>
</reference>
<comment type="caution">
    <text evidence="1">The sequence shown here is derived from an EMBL/GenBank/DDBJ whole genome shotgun (WGS) entry which is preliminary data.</text>
</comment>
<dbReference type="RefSeq" id="WP_038290974.1">
    <property type="nucleotide sequence ID" value="NZ_BAVR01000068.1"/>
</dbReference>
<keyword evidence="2" id="KW-1185">Reference proteome</keyword>
<dbReference type="AlphaFoldDB" id="W4VC81"/>
<dbReference type="EMBL" id="BAVR01000068">
    <property type="protein sequence ID" value="GAE90393.1"/>
    <property type="molecule type" value="Genomic_DNA"/>
</dbReference>
<gene>
    <name evidence="1" type="ORF">JCM21531_4002</name>
</gene>
<sequence>MGEREIFEQINDVLKENGYDTRINGLMDLTHFLNEKRDSDSFAYDRVRELYDQFIMGIGMW</sequence>
<evidence type="ECO:0000313" key="1">
    <source>
        <dbReference type="EMBL" id="GAE90393.1"/>
    </source>
</evidence>